<evidence type="ECO:0000256" key="3">
    <source>
        <dbReference type="ARBA" id="ARBA00022692"/>
    </source>
</evidence>
<feature type="transmembrane region" description="Helical" evidence="7">
    <location>
        <begin position="809"/>
        <end position="830"/>
    </location>
</feature>
<feature type="transmembrane region" description="Helical" evidence="7">
    <location>
        <begin position="280"/>
        <end position="302"/>
    </location>
</feature>
<feature type="transmembrane region" description="Helical" evidence="7">
    <location>
        <begin position="447"/>
        <end position="470"/>
    </location>
</feature>
<organism evidence="9 10">
    <name type="scientific">Blautia hansenii</name>
    <name type="common">Ruminococcus hansenii</name>
    <dbReference type="NCBI Taxonomy" id="1322"/>
    <lineage>
        <taxon>Bacteria</taxon>
        <taxon>Bacillati</taxon>
        <taxon>Bacillota</taxon>
        <taxon>Clostridia</taxon>
        <taxon>Lachnospirales</taxon>
        <taxon>Lachnospiraceae</taxon>
        <taxon>Blautia</taxon>
    </lineage>
</organism>
<evidence type="ECO:0000313" key="9">
    <source>
        <dbReference type="EMBL" id="NSJ84684.1"/>
    </source>
</evidence>
<dbReference type="RefSeq" id="WP_173747166.1">
    <property type="nucleotide sequence ID" value="NZ_JAAITA010000001.1"/>
</dbReference>
<evidence type="ECO:0000256" key="4">
    <source>
        <dbReference type="ARBA" id="ARBA00022989"/>
    </source>
</evidence>
<keyword evidence="5 7" id="KW-0472">Membrane</keyword>
<feature type="domain" description="ABC3 transporter permease C-terminal" evidence="8">
    <location>
        <begin position="762"/>
        <end position="874"/>
    </location>
</feature>
<keyword evidence="3 7" id="KW-0812">Transmembrane</keyword>
<comment type="similarity">
    <text evidence="6">Belongs to the ABC-4 integral membrane protein family.</text>
</comment>
<dbReference type="PANTHER" id="PTHR30572">
    <property type="entry name" value="MEMBRANE COMPONENT OF TRANSPORTER-RELATED"/>
    <property type="match status" value="1"/>
</dbReference>
<protein>
    <submittedName>
        <fullName evidence="9">ABC transporter permease</fullName>
    </submittedName>
</protein>
<feature type="transmembrane region" description="Helical" evidence="7">
    <location>
        <begin position="334"/>
        <end position="352"/>
    </location>
</feature>
<evidence type="ECO:0000256" key="1">
    <source>
        <dbReference type="ARBA" id="ARBA00004651"/>
    </source>
</evidence>
<reference evidence="9 10" key="1">
    <citation type="journal article" date="2020" name="Cell Host Microbe">
        <title>Functional and Genomic Variation between Human-Derived Isolates of Lachnospiraceae Reveals Inter- and Intra-Species Diversity.</title>
        <authorList>
            <person name="Sorbara M.T."/>
            <person name="Littmann E.R."/>
            <person name="Fontana E."/>
            <person name="Moody T.U."/>
            <person name="Kohout C.E."/>
            <person name="Gjonbalaj M."/>
            <person name="Eaton V."/>
            <person name="Seok R."/>
            <person name="Leiner I.M."/>
            <person name="Pamer E.G."/>
        </authorList>
    </citation>
    <scope>NUCLEOTIDE SEQUENCE [LARGE SCALE GENOMIC DNA]</scope>
    <source>
        <strain evidence="9 10">MSK.15.26</strain>
    </source>
</reference>
<name>A0ABX2I548_BLAHA</name>
<evidence type="ECO:0000256" key="7">
    <source>
        <dbReference type="SAM" id="Phobius"/>
    </source>
</evidence>
<evidence type="ECO:0000313" key="10">
    <source>
        <dbReference type="Proteomes" id="UP000822142"/>
    </source>
</evidence>
<dbReference type="PANTHER" id="PTHR30572:SF4">
    <property type="entry name" value="ABC TRANSPORTER PERMEASE YTRF"/>
    <property type="match status" value="1"/>
</dbReference>
<dbReference type="InterPro" id="IPR050250">
    <property type="entry name" value="Macrolide_Exporter_MacB"/>
</dbReference>
<keyword evidence="2" id="KW-1003">Cell membrane</keyword>
<keyword evidence="4 7" id="KW-1133">Transmembrane helix</keyword>
<feature type="transmembrane region" description="Helical" evidence="7">
    <location>
        <begin position="842"/>
        <end position="868"/>
    </location>
</feature>
<evidence type="ECO:0000256" key="2">
    <source>
        <dbReference type="ARBA" id="ARBA00022475"/>
    </source>
</evidence>
<keyword evidence="10" id="KW-1185">Reference proteome</keyword>
<dbReference type="InterPro" id="IPR003838">
    <property type="entry name" value="ABC3_permease_C"/>
</dbReference>
<comment type="caution">
    <text evidence="9">The sequence shown here is derived from an EMBL/GenBank/DDBJ whole genome shotgun (WGS) entry which is preliminary data.</text>
</comment>
<dbReference type="EMBL" id="JAAITA010000001">
    <property type="protein sequence ID" value="NSJ84684.1"/>
    <property type="molecule type" value="Genomic_DNA"/>
</dbReference>
<dbReference type="Proteomes" id="UP000822142">
    <property type="component" value="Unassembled WGS sequence"/>
</dbReference>
<gene>
    <name evidence="9" type="ORF">G5A70_00455</name>
</gene>
<feature type="domain" description="ABC3 transporter permease C-terminal" evidence="8">
    <location>
        <begin position="286"/>
        <end position="398"/>
    </location>
</feature>
<feature type="transmembrane region" description="Helical" evidence="7">
    <location>
        <begin position="372"/>
        <end position="392"/>
    </location>
</feature>
<proteinExistence type="inferred from homology"/>
<dbReference type="Pfam" id="PF02687">
    <property type="entry name" value="FtsX"/>
    <property type="match status" value="2"/>
</dbReference>
<evidence type="ECO:0000256" key="5">
    <source>
        <dbReference type="ARBA" id="ARBA00023136"/>
    </source>
</evidence>
<evidence type="ECO:0000259" key="8">
    <source>
        <dbReference type="Pfam" id="PF02687"/>
    </source>
</evidence>
<accession>A0ABX2I548</accession>
<feature type="transmembrane region" description="Helical" evidence="7">
    <location>
        <begin position="754"/>
        <end position="773"/>
    </location>
</feature>
<comment type="subcellular location">
    <subcellularLocation>
        <location evidence="1">Cell membrane</location>
        <topology evidence="1">Multi-pass membrane protein</topology>
    </subcellularLocation>
</comment>
<evidence type="ECO:0000256" key="6">
    <source>
        <dbReference type="ARBA" id="ARBA00038076"/>
    </source>
</evidence>
<sequence length="884" mass="99398">MRNNNKKIIQKLSIRTMKQSRMRNLFAVAAICLTTLLFTAVFSMGFGMMQMLQEQTMQEVGGRFHAGLKAVTMEQYEKISQSSEVDSSSWNIFLGIADNLKKRQGEIRLAGSKEELEGAFVKIKEGAYPEEEDEILMDTITLKELKIPARVGEKVTLEYTFMDKNMKQEFTLSGWYEGSEISHASELYISKAYWEKVKGNYTEKDFLKHYEKTGDMQGLVNGNLYFHNAGNIEDKVIRAIKEAGYTPENETKMSGTDTIRYGVNWAYMTSRTENLDMESMVLFAAVFCLVLVTGYLIIYNIFQLSILREIRFYGLLKTIGTTKKQLQKLVCRQVWKLCGVGIPLGVMLGYFLGQLLLPMLAKISTFTGSGSFYFNIWILVFGGVFSLLTVFVSCRKPVKIAGNVSPIEAVRYTEGGLKRKRIKKSQKGAQIARMAFSNLGRNKKKTVLVITSISLSVILLELVMTVVGSFRIEQYLEERIAGDYMIGNTNWTSASLRVMDFQIDEAYVQGADSQQGITGASELWYLNSEHLLSEKGQEEFRKLDKEGKIDTGSYYRAREEDKEKMGRGEMALNENRYGYSESMLKHLKAIKGTIDLGKFKSGKYVILQESVCTDNAEKGDSFYEPGDKLVLQTPTSRTEQKIEYDENGEALGSGLTNLEQKEYEVMAIVEALPGSMNLHAYSINAITTILPLEEMKKCPKAVMFAKSYTVESENAEAFDRYLKYYTEEENTSMGYLSKESVKADFSGMIDGVSAVGYGLCAAIAMIGILNFANSMLTGILSRRQELAVMQSIGMTKEQVRKMLLWESGYHLLISGVISVTAGSIIAYFAVSALNNVIMCFAYRYTAIPFLIMLPVFALVAGGISLVAYRQSQKKSVVERMREAE</sequence>